<feature type="region of interest" description="Disordered" evidence="2">
    <location>
        <begin position="776"/>
        <end position="796"/>
    </location>
</feature>
<feature type="region of interest" description="Disordered" evidence="2">
    <location>
        <begin position="638"/>
        <end position="703"/>
    </location>
</feature>
<keyword evidence="3" id="KW-0812">Transmembrane</keyword>
<evidence type="ECO:0000256" key="1">
    <source>
        <dbReference type="SAM" id="Coils"/>
    </source>
</evidence>
<proteinExistence type="predicted"/>
<feature type="compositionally biased region" description="Low complexity" evidence="2">
    <location>
        <begin position="334"/>
        <end position="350"/>
    </location>
</feature>
<name>A0A067QDC0_9AGAM</name>
<feature type="compositionally biased region" description="Polar residues" evidence="2">
    <location>
        <begin position="686"/>
        <end position="697"/>
    </location>
</feature>
<reference evidence="5" key="1">
    <citation type="journal article" date="2014" name="Proc. Natl. Acad. Sci. U.S.A.">
        <title>Extensive sampling of basidiomycete genomes demonstrates inadequacy of the white-rot/brown-rot paradigm for wood decay fungi.</title>
        <authorList>
            <person name="Riley R."/>
            <person name="Salamov A.A."/>
            <person name="Brown D.W."/>
            <person name="Nagy L.G."/>
            <person name="Floudas D."/>
            <person name="Held B.W."/>
            <person name="Levasseur A."/>
            <person name="Lombard V."/>
            <person name="Morin E."/>
            <person name="Otillar R."/>
            <person name="Lindquist E.A."/>
            <person name="Sun H."/>
            <person name="LaButti K.M."/>
            <person name="Schmutz J."/>
            <person name="Jabbour D."/>
            <person name="Luo H."/>
            <person name="Baker S.E."/>
            <person name="Pisabarro A.G."/>
            <person name="Walton J.D."/>
            <person name="Blanchette R.A."/>
            <person name="Henrissat B."/>
            <person name="Martin F."/>
            <person name="Cullen D."/>
            <person name="Hibbett D.S."/>
            <person name="Grigoriev I.V."/>
        </authorList>
    </citation>
    <scope>NUCLEOTIDE SEQUENCE [LARGE SCALE GENOMIC DNA]</scope>
    <source>
        <strain evidence="5">MUCL 33604</strain>
    </source>
</reference>
<feature type="region of interest" description="Disordered" evidence="2">
    <location>
        <begin position="280"/>
        <end position="384"/>
    </location>
</feature>
<feature type="region of interest" description="Disordered" evidence="2">
    <location>
        <begin position="739"/>
        <end position="759"/>
    </location>
</feature>
<dbReference type="HOGENOM" id="CLU_017862_0_0_1"/>
<feature type="compositionally biased region" description="Low complexity" evidence="2">
    <location>
        <begin position="529"/>
        <end position="548"/>
    </location>
</feature>
<dbReference type="InParanoid" id="A0A067QDC0"/>
<keyword evidence="1" id="KW-0175">Coiled coil</keyword>
<sequence length="861" mass="95523">MLSNNVPATPRPRPPAQLRRSSSSRYKESPPPPYAAPAFPFPSPRDRDSPIPETPMDTILGSSISMTAQRVRLLSGGSPPGSHTSLEAVDWMQEKSREELSDLLSRADKTIRDRENDLGLTSTVCKNLYQENINLKNKHEALLARLPSSPVISPGGSPPGTVTPLVQSPHFYSASLPHSNFGSLSLGTPSAPTPQMNRHTRRISVTPGEISRLADQNHELMIKLEKLESESTQADQVGKKKLRKLEKEIQLLRDELERTQVRSEELEERAKASFAKAITEEEMERKKKEREEKARAMRGKGADDEDEDDEIRDFAPGGALSSPQTSPTIRRFKFPTTPRTTTPPFTFPTRGQSSPCATPTSNEGQGDLFSPSFIPRSQQTPGKLHESAIIPQLLLKIRELEETNVQISEQQKQAAEKMRSAQQDVDSIRRLYECLGEDVEVQIVTDDISDDLNRDFMGLNLATRDKTIRFRSLKRTIEGDVAFMVDEEDNSFDGGIEGGMHSTTRGPLVMAAPQHKARKSVVGLFDPDTSMSSQGSRSGSSTASVSTSAFQPMVKPSPQEPVAWPTTKSRTPSPTPSTYVNLPPSDLRFSPAPSLRVGAEKHTLGSELGSEYGDDWGVDNEHHHLRTASLYDMSHMVETASSRAPSPPPPRDVEATPRASEWNSRQKTWANPPSALQLSLREDTAGASTSTQRGSSPQPLPALDKIRREAMYTRNRRLSQTVQARTTRWVDGRFKDTLRPMANPEARPPTEERKGPGRSTLRTSVTKMFEGVVGSVSGREHSSSEKNIQAMESQPRPVVRAESKALQKVEDEKTGVVAVVLDLWLWLQFIIIIMVFLWAMAKRGPRNVLEEAERRRAARPT</sequence>
<dbReference type="AlphaFoldDB" id="A0A067QDC0"/>
<protein>
    <submittedName>
        <fullName evidence="4">Uncharacterized protein</fullName>
    </submittedName>
</protein>
<feature type="region of interest" description="Disordered" evidence="2">
    <location>
        <begin position="525"/>
        <end position="592"/>
    </location>
</feature>
<evidence type="ECO:0000256" key="2">
    <source>
        <dbReference type="SAM" id="MobiDB-lite"/>
    </source>
</evidence>
<feature type="transmembrane region" description="Helical" evidence="3">
    <location>
        <begin position="823"/>
        <end position="841"/>
    </location>
</feature>
<organism evidence="4 5">
    <name type="scientific">Jaapia argillacea MUCL 33604</name>
    <dbReference type="NCBI Taxonomy" id="933084"/>
    <lineage>
        <taxon>Eukaryota</taxon>
        <taxon>Fungi</taxon>
        <taxon>Dikarya</taxon>
        <taxon>Basidiomycota</taxon>
        <taxon>Agaricomycotina</taxon>
        <taxon>Agaricomycetes</taxon>
        <taxon>Agaricomycetidae</taxon>
        <taxon>Jaapiales</taxon>
        <taxon>Jaapiaceae</taxon>
        <taxon>Jaapia</taxon>
    </lineage>
</organism>
<keyword evidence="3" id="KW-1133">Transmembrane helix</keyword>
<evidence type="ECO:0000313" key="5">
    <source>
        <dbReference type="Proteomes" id="UP000027265"/>
    </source>
</evidence>
<feature type="compositionally biased region" description="Low complexity" evidence="2">
    <location>
        <begin position="565"/>
        <end position="578"/>
    </location>
</feature>
<feature type="compositionally biased region" description="Polar residues" evidence="2">
    <location>
        <begin position="661"/>
        <end position="677"/>
    </location>
</feature>
<feature type="coiled-coil region" evidence="1">
    <location>
        <begin position="390"/>
        <end position="424"/>
    </location>
</feature>
<feature type="compositionally biased region" description="Pro residues" evidence="2">
    <location>
        <begin position="29"/>
        <end position="43"/>
    </location>
</feature>
<dbReference type="STRING" id="933084.A0A067QDC0"/>
<accession>A0A067QDC0</accession>
<evidence type="ECO:0000256" key="3">
    <source>
        <dbReference type="SAM" id="Phobius"/>
    </source>
</evidence>
<evidence type="ECO:0000313" key="4">
    <source>
        <dbReference type="EMBL" id="KDQ64180.1"/>
    </source>
</evidence>
<dbReference type="Proteomes" id="UP000027265">
    <property type="component" value="Unassembled WGS sequence"/>
</dbReference>
<feature type="compositionally biased region" description="Basic and acidic residues" evidence="2">
    <location>
        <begin position="283"/>
        <end position="295"/>
    </location>
</feature>
<feature type="compositionally biased region" description="Polar residues" evidence="2">
    <location>
        <begin position="351"/>
        <end position="364"/>
    </location>
</feature>
<dbReference type="EMBL" id="KL197709">
    <property type="protein sequence ID" value="KDQ64180.1"/>
    <property type="molecule type" value="Genomic_DNA"/>
</dbReference>
<dbReference type="OrthoDB" id="9451547at2759"/>
<feature type="region of interest" description="Disordered" evidence="2">
    <location>
        <begin position="1"/>
        <end position="57"/>
    </location>
</feature>
<keyword evidence="5" id="KW-1185">Reference proteome</keyword>
<gene>
    <name evidence="4" type="ORF">JAAARDRAFT_52162</name>
</gene>
<keyword evidence="3" id="KW-0472">Membrane</keyword>